<dbReference type="FunFam" id="2.60.40.60:FF:000053">
    <property type="entry name" value="FAT atypical cadherin 3"/>
    <property type="match status" value="1"/>
</dbReference>
<evidence type="ECO:0000256" key="6">
    <source>
        <dbReference type="ARBA" id="ARBA00022837"/>
    </source>
</evidence>
<dbReference type="GO" id="GO:0005509">
    <property type="term" value="F:calcium ion binding"/>
    <property type="evidence" value="ECO:0007669"/>
    <property type="project" value="UniProtKB-UniRule"/>
</dbReference>
<evidence type="ECO:0000256" key="14">
    <source>
        <dbReference type="SAM" id="MobiDB-lite"/>
    </source>
</evidence>
<keyword evidence="17" id="KW-1185">Reference proteome</keyword>
<evidence type="ECO:0000313" key="16">
    <source>
        <dbReference type="EMBL" id="CAH1776951.1"/>
    </source>
</evidence>
<dbReference type="FunFam" id="2.60.40.60:FF:000033">
    <property type="entry name" value="FAT atypical cadherin 1"/>
    <property type="match status" value="1"/>
</dbReference>
<dbReference type="GO" id="GO:0005911">
    <property type="term" value="C:cell-cell junction"/>
    <property type="evidence" value="ECO:0007669"/>
    <property type="project" value="TreeGrafter"/>
</dbReference>
<dbReference type="Gene3D" id="2.60.40.60">
    <property type="entry name" value="Cadherins"/>
    <property type="match status" value="34"/>
</dbReference>
<gene>
    <name evidence="16" type="ORF">OFUS_LOCUS4076</name>
</gene>
<dbReference type="Gene3D" id="2.10.25.10">
    <property type="entry name" value="Laminin"/>
    <property type="match status" value="5"/>
</dbReference>
<dbReference type="SUPFAM" id="SSF49313">
    <property type="entry name" value="Cadherin-like"/>
    <property type="match status" value="34"/>
</dbReference>
<evidence type="ECO:0000256" key="7">
    <source>
        <dbReference type="ARBA" id="ARBA00022889"/>
    </source>
</evidence>
<evidence type="ECO:0000256" key="8">
    <source>
        <dbReference type="ARBA" id="ARBA00022989"/>
    </source>
</evidence>
<dbReference type="FunFam" id="2.60.40.60:FF:000186">
    <property type="entry name" value="FAT atypical cadherin 2"/>
    <property type="match status" value="1"/>
</dbReference>
<dbReference type="InterPro" id="IPR001791">
    <property type="entry name" value="Laminin_G"/>
</dbReference>
<dbReference type="FunFam" id="2.60.40.60:FF:000061">
    <property type="entry name" value="FAT atypical cadherin 3"/>
    <property type="match status" value="1"/>
</dbReference>
<dbReference type="FunFam" id="2.60.40.60:FF:000015">
    <property type="entry name" value="FAT atypical cadherin 1"/>
    <property type="match status" value="3"/>
</dbReference>
<dbReference type="InterPro" id="IPR018097">
    <property type="entry name" value="EGF_Ca-bd_CS"/>
</dbReference>
<keyword evidence="2 13" id="KW-0245">EGF-like domain</keyword>
<dbReference type="Pfam" id="PF00008">
    <property type="entry name" value="EGF"/>
    <property type="match status" value="1"/>
</dbReference>
<dbReference type="Gene3D" id="2.60.120.200">
    <property type="match status" value="1"/>
</dbReference>
<dbReference type="InterPro" id="IPR000742">
    <property type="entry name" value="EGF"/>
</dbReference>
<evidence type="ECO:0000256" key="10">
    <source>
        <dbReference type="ARBA" id="ARBA00023157"/>
    </source>
</evidence>
<dbReference type="SUPFAM" id="SSF57196">
    <property type="entry name" value="EGF/Laminin"/>
    <property type="match status" value="4"/>
</dbReference>
<keyword evidence="9 15" id="KW-0472">Membrane</keyword>
<dbReference type="FunFam" id="2.60.40.60:FF:000032">
    <property type="entry name" value="FAT atypical cadherin 1"/>
    <property type="match status" value="1"/>
</dbReference>
<dbReference type="Pfam" id="PF00028">
    <property type="entry name" value="Cadherin"/>
    <property type="match status" value="31"/>
</dbReference>
<dbReference type="OrthoDB" id="6252479at2759"/>
<dbReference type="Pfam" id="PF02210">
    <property type="entry name" value="Laminin_G_2"/>
    <property type="match status" value="1"/>
</dbReference>
<dbReference type="PROSITE" id="PS00010">
    <property type="entry name" value="ASX_HYDROXYL"/>
    <property type="match status" value="2"/>
</dbReference>
<feature type="region of interest" description="Disordered" evidence="14">
    <location>
        <begin position="4717"/>
        <end position="4738"/>
    </location>
</feature>
<dbReference type="FunFam" id="2.10.25.10:FF:000472">
    <property type="entry name" value="Uncharacterized protein, isoform A"/>
    <property type="match status" value="1"/>
</dbReference>
<dbReference type="CDD" id="cd11304">
    <property type="entry name" value="Cadherin_repeat"/>
    <property type="match status" value="34"/>
</dbReference>
<evidence type="ECO:0000256" key="3">
    <source>
        <dbReference type="ARBA" id="ARBA00022692"/>
    </source>
</evidence>
<dbReference type="PROSITE" id="PS00232">
    <property type="entry name" value="CADHERIN_1"/>
    <property type="match status" value="12"/>
</dbReference>
<dbReference type="PROSITE" id="PS50268">
    <property type="entry name" value="CADHERIN_2"/>
    <property type="match status" value="34"/>
</dbReference>
<keyword evidence="5" id="KW-0677">Repeat</keyword>
<dbReference type="EMBL" id="CAIIXF020000002">
    <property type="protein sequence ID" value="CAH1776951.1"/>
    <property type="molecule type" value="Genomic_DNA"/>
</dbReference>
<dbReference type="CDD" id="cd00110">
    <property type="entry name" value="LamG"/>
    <property type="match status" value="1"/>
</dbReference>
<dbReference type="FunFam" id="2.60.40.60:FF:000100">
    <property type="entry name" value="protocadherin Fat 2"/>
    <property type="match status" value="1"/>
</dbReference>
<dbReference type="FunFam" id="2.60.40.60:FF:000080">
    <property type="entry name" value="FAT atypical cadherin 1"/>
    <property type="match status" value="1"/>
</dbReference>
<dbReference type="InterPro" id="IPR000152">
    <property type="entry name" value="EGF-type_Asp/Asn_hydroxyl_site"/>
</dbReference>
<dbReference type="SMART" id="SM00181">
    <property type="entry name" value="EGF"/>
    <property type="match status" value="6"/>
</dbReference>
<comment type="subcellular location">
    <subcellularLocation>
        <location evidence="1">Membrane</location>
        <topology evidence="1">Single-pass type I membrane protein</topology>
    </subcellularLocation>
</comment>
<dbReference type="PROSITE" id="PS50025">
    <property type="entry name" value="LAM_G_DOMAIN"/>
    <property type="match status" value="1"/>
</dbReference>
<dbReference type="FunFam" id="2.60.40.60:FF:000020">
    <property type="entry name" value="Dachsous cadherin-related 1b"/>
    <property type="match status" value="2"/>
</dbReference>
<dbReference type="SMART" id="SM00112">
    <property type="entry name" value="CA"/>
    <property type="match status" value="34"/>
</dbReference>
<dbReference type="InterPro" id="IPR013320">
    <property type="entry name" value="ConA-like_dom_sf"/>
</dbReference>
<feature type="region of interest" description="Disordered" evidence="14">
    <location>
        <begin position="4286"/>
        <end position="4308"/>
    </location>
</feature>
<dbReference type="FunFam" id="2.60.40.60:FF:000067">
    <property type="entry name" value="FAT atypical cadherin 1"/>
    <property type="match status" value="1"/>
</dbReference>
<keyword evidence="8 15" id="KW-1133">Transmembrane helix</keyword>
<evidence type="ECO:0000256" key="11">
    <source>
        <dbReference type="ARBA" id="ARBA00023180"/>
    </source>
</evidence>
<dbReference type="FunFam" id="2.60.40.60:FF:000041">
    <property type="entry name" value="FAT atypical cadherin 1"/>
    <property type="match status" value="1"/>
</dbReference>
<name>A0A8J1THB6_OWEFU</name>
<dbReference type="SMART" id="SM00179">
    <property type="entry name" value="EGF_CA"/>
    <property type="match status" value="3"/>
</dbReference>
<feature type="compositionally biased region" description="Polar residues" evidence="14">
    <location>
        <begin position="4506"/>
        <end position="4522"/>
    </location>
</feature>
<dbReference type="GO" id="GO:0007156">
    <property type="term" value="P:homophilic cell adhesion via plasma membrane adhesion molecules"/>
    <property type="evidence" value="ECO:0007669"/>
    <property type="project" value="InterPro"/>
</dbReference>
<evidence type="ECO:0000313" key="17">
    <source>
        <dbReference type="Proteomes" id="UP000749559"/>
    </source>
</evidence>
<evidence type="ECO:0000256" key="12">
    <source>
        <dbReference type="PROSITE-ProRule" id="PRU00043"/>
    </source>
</evidence>
<feature type="region of interest" description="Disordered" evidence="14">
    <location>
        <begin position="4506"/>
        <end position="4530"/>
    </location>
</feature>
<keyword evidence="10 13" id="KW-1015">Disulfide bond</keyword>
<dbReference type="Proteomes" id="UP000749559">
    <property type="component" value="Unassembled WGS sequence"/>
</dbReference>
<dbReference type="PROSITE" id="PS00022">
    <property type="entry name" value="EGF_1"/>
    <property type="match status" value="4"/>
</dbReference>
<feature type="region of interest" description="Disordered" evidence="14">
    <location>
        <begin position="4609"/>
        <end position="4633"/>
    </location>
</feature>
<dbReference type="FunFam" id="2.60.40.60:FF:000026">
    <property type="entry name" value="FAT atypical cadherin 1"/>
    <property type="match status" value="2"/>
</dbReference>
<keyword evidence="4" id="KW-0732">Signal</keyword>
<dbReference type="SUPFAM" id="SSF49899">
    <property type="entry name" value="Concanavalin A-like lectins/glucanases"/>
    <property type="match status" value="1"/>
</dbReference>
<comment type="caution">
    <text evidence="16">The sequence shown here is derived from an EMBL/GenBank/DDBJ whole genome shotgun (WGS) entry which is preliminary data.</text>
</comment>
<dbReference type="FunFam" id="2.60.40.60:FF:000013">
    <property type="entry name" value="Cadherin EGF LAG seven-pass G-type receptor"/>
    <property type="match status" value="3"/>
</dbReference>
<keyword evidence="3 15" id="KW-0812">Transmembrane</keyword>
<evidence type="ECO:0000256" key="13">
    <source>
        <dbReference type="PROSITE-ProRule" id="PRU00076"/>
    </source>
</evidence>
<dbReference type="FunFam" id="2.60.40.60:FF:000059">
    <property type="entry name" value="FAT atypical cadherin 3"/>
    <property type="match status" value="1"/>
</dbReference>
<sequence length="4738" mass="526443">MSELRNIFKMADIRLCAWLIAIATLSIIKVDGIALTPMNEETFKFTEAIYNATIPENSIGKTYVVPSQKMGMYITDPTLGIRYRITHGDSSEFFKTEVEVVGDFSFLKIRTKTSNHEVLNRERQELYRLRIKAIAKYKNSPTLEAQTEVIIHITDTNDMSPLFYPISYSARVHEDHPLHRSIIQVSASDADVGVNGEVYYSFLQKTDTFAIHPMSGIVSLTRQLVYTKNDFYELDVLAEDRGAKLGSSSSQSTAKVRISVVQVNFHAPDIQVSSFPSVIEHSAPGKLYAVLLVTDKDNGVNGEIGQVSIIDGNNGGDFTIVEAPEANSYHIKVSQSIDRELTPMGYNLTVQATDKGKPPKSTTKMIHVSVQDKNDHPPKLQKMYELDIDEIVPVQTPLIFLNASDTDLGKNAEVRYKIVGGNDNGWFNIGHKTGLITVANPLDAETSNVVELVVEVADQGITRSRKVTRTTLRINIQDYNDNSPVFNMTGSKVYVMENQPIGTVVTTVNAYDVDSGENGYISYSIANMNPVPFEIDHFSGDIKTTEVLDFESMRREYKLKIRASDWGSPFRRESETILKIQLKDVNDNRPRFQQHGCRGYLSREALLGTELITISAIDFDIGNLISYRILSGNDDNCFTLDESTGVVKMKCNLMSGKGVDTTASTRSIKLTASDGVNDAEPLFINITLVNNNRNKMLSNNDASITCKATNVLEQMQELLQKAAANNADSNQDVVSHIPNEYLENLNPPEFEISNPVEVQISESLLPGTVVATISATDPDPGYNGKLVYVITDGNKGAGFRMDTYTGELVILSGLDRETKDSYKLEIKVYDLGVPSKSATTSLTINIDDANDNAPVFENQEYQKTLSENVAIGMSIVKVFATDADQGKNAGIIYDIITDTDDFSIGSKTGVIKVSQKLDRELQEEYKLEVIAKDLGDQPLTSTVVVSIKLEDINDNAPEFKPSSYHVRIREDLPVGSIVLTVSAHDSDLEAGGLVRYSLQDGMDNKFTVDKFTGTVRIANRLDYESKQVYNITARARDRGNPPLSSKCHVIIEIIDVNENLYVPRFNNFVISGTIREDASVGTSIMRVSATDYDDRNSNASADDYKITYSIQDGTGLGRFSIDPDEGIIRTSDILDRESAARYWLTVYATDRGTVPLYSSIEVLIEVQDINDNVPQTFKPIYFSSIPENSVPDLSVVRVTALDIDHGSSNKLTYEITSGNPQTFFKINEFNGLITTTKRKLDRENQKEHILEITVSDNGTPSMSSSARVVITINDTNDNSPIFLDKTLRINVLAMPKPEEEVELYRVVAKDKDVGPNADIDYSIKKSKGNNRFKIHPKTGVITTSRELEANNEYEIAIKATDNGRPQKRSSSRVIMTVVARPEESPMLPQFVNPNQRNKMMENDDIGAMVCIMSAKDEDSDKLWYSITGGNDEFAFTIDIETGNIRLARALDWERTPEYNLTISVTDGVNTVYTWLYVEVLDINDNRPTFKQQVYSVEISENTTPGTSVIQVTADDADKDKRLFYTFHSAMHGDSMRKFKIDQHTGVITTTAKLDREAIARHDITIMVRDQGTLAKRSLSRVQITITDHNDHAPKFMSEIFEGRVFETAAIGSRVVQLLAIDKDKGKNAEIKYSLLSGNVAGAFDIDEKLGVVMVARQLDRDSQSEYNLVAMATDGGSPPLSSTVSIKVYVTISNNAPPKFEKDEYTTELAENQDIGTYVTVVQAVSRSSVMYTIVNGNALGYYMINPSAGVITTKKELDYEQHRFYNLTIQATNMVGLKVNTTVLIHIIDENDNAPIFYQQEYVGIISESSQSGSVVLDDTKAPLVIKANDRDDNQNKLLDYSIQEPAARHVFSIDSTTGAIRTLTKLDHETVPEYSFTVQVVDLGKPSLTSEVPAKVTIHIDDVNDSPPKFKQDIYEATVYLPTFTDISVLHIEASDPDTDINSQLIYSIKSGNINNTFKIDPESGYITVRHVVNIAESYRLTVQVTDGVYDASCDARITVRHTDDSGLGFKEDVYEVEIMENKTDVMTVVMVQPVGHTLNEHLKFRILNPDPMFQIGETSGVVRTTGEAFDRELKDRYTIIVEVRDERDPPRIAHVEIRVTVADMNDNIPIFVNQPYYAVVSIDAQMGDVVKRVSAIDRDIGPNSELVYSITDGAQGKFNIDPVSGEIAVMTSLESDDQNKEYALQVQAQDKGTPPLHVRVIVPVKIMNKATPVFEAPFYSVDIPENIKLHSAIINIEATSPNGRKLIYSITDGDIYDEFAVDFSMDMNVLDGCVLTVIEELDYESRHSYELIMRATDTLTGSYSEVTVHINLLDINDKTPSFSSVSYTATVSEATTIGTSILTLSASDDDSGLNKKVYYDFMPIEEDRYDLDFFSVDRNTGVISTSQLLDHEKHQKLQFIAVVTDMGSPALSSTAPITVIVTDLNDNSPKFDQPSYEVTITDQVKRGQFITVVSASDEDSSNQGELTYSIVAGNMKQTFAIESETGLIRLSTLRTPDLMESLYTLNVSVTDSVFTNFARVTINVKPSNKHVPQFRQSVYKVAPKEDIPIGKLITKVTADDGDNGKYGEVTYAIKSDDAEDMFRIDALTGEIFSLEALDHETRGMYSIPIAATDFGGQVGFTIVQVEIQDVDDNRPVFLAKEYKTNVYSDVDLGYSVLQVEGRDKDVGDNGHLIYSFLTVEESPYFSIDNRSGIISVARSLNQSVGEQFQLFVRVADKSDPELDNRVPVEILVLGEEDYPPVFKHQEYSYFIQENDEIGSVIATIEAESNDTLTYSIIPGSTKDTNYPQRFSIDDKGEIKILAGLDYEECSLYKLRIQAQSGTNPAVVAHAVARVHLMDVNDSPPMFESVTYDVNMAENTKVGSKVIQVIAHDKDSGSNAEISYSFSPDIGNLANIFSIDSETGWISTLVELDREKVQSYELTIVAIDHGAERLSGTTLVYIDITDVNDEPPIFSKDLYQGTINEDALPGTIILEVSTTDLDLEPNAKVNYYISGGDPLGQFAVGKSGEIYVNKALDREATSKYELTTTATDGAFVSDVMVVVEVLDANDNAPVCTLAQVYQNQPMEQIIIPENLPLNSFIARITASDADESDTINTRIYYDITGEGSEKLNMHKESGIITIADTLDRETIPEFHLLVTAIDGGGLSCETELFITLSDVNDNPPIFSMPEYSVDIFENAEVNTLLTRVSATDQDLGINRKVRFSLEKQDYFEIDSQSGIIRLVKPLDRETQAEYNLTLKAFDQGTPQMYSTAQLVVILLDINDNPPQFERNVYEVEVSENKRIGTSFSRVYATSKDTGVNAEITYLVVAGNELGNFRVDSKTGDLSVVQPLDYEDFRQYHLSVKAVDGGTPPLSNTANVKINVTDYNDEKPIFGQDVYSVTLREDVELESQVLQVQAADADSAPNAKITYEIVAGDAGNQFTIDPEDGKLTIASPLDRETIDSYRLEVMASDSGTPTQSSSCIIEVKVTDANDCPPEFTSANYSAVVQEDKSIDFSIIKIEVTDCDLDPNAGPFSYDIIGGNKHNKFKVNNNGVLSTAGKFNRKIQDMYVLTVRVFDNGAKPMYANTYVEISIIEESAFPPVVTPLAMSISSYMDEFPGGTIGRVKATDPDMYDILTYDIVSQNKHLFDIEFTTGIITAYPDLDAGEYTLNVSVSDRKFTVYSTVKLTVDMVSEEMVSNAVILRFENLLPEEFVTSYRSTILRAIRSQLKNKIKDIYILSIQPAPAGSARRKRSESDLDILLAAKRSNGLYFKRNALRRKLIQSKPELERAMHLKIKKIVNDVCPKDFCDNGDCKSVVEFHNDQDPYVIYSDTESYVSIRHSLKPNCECNDGYGGERCSDKVDECSRNPCPNYKICQPIRGRGFECICPEGKKGPMCDRDKGDIENCVTIECRRGAKKPLTFKGQSYARWRLIEPIDRRLSLSLDMRTVDHQATVMHASGRFDYSILEVTDGYIQYRFECGSGEGLVRVSEMYINDGQWHSISVERHGNNAEILVDGKFQAEGSAPGNNDVLNLHSHDVYFGAEVENLAHGYTDVRKGYHGCLREIKINNVKLPYVGSSEVGALQKFEEVEFHCKDNYDPGSVEGVCGKRPCLNGGSCQVLSGTSYQCHCRGRFHGARCEIDTNPCASSPCMNNGVCMNKVNDFECKCKGRFEGKRCDYGFYCKPNPCKNGGMCEEGPTKHICNCKGFQGDFCEHDINECLESPCQNDATCHNTHGSFKCNCTKSTKGDLCETYIDFASITSTQFGINPEEIYGIVGVGVGLLLIVIIIVLVVRWRRRKHRNNGDVAHNSPGGVILNSTKDEAKRQQKQNNIDMGMYQQVPPSPRPPPVPNRPVSYTPSIHGDSMNTLNNFDLARNYGSAADDLETLPTVPIYIPEFLQNLNVQKQIASMAAPGSQDGSEHGSLNKPNWEYDYSANLQTFQPEDGMKKVNNLEKDIPVDTDTEQMQMLAASNDDIHTACSLSSLPVSESEDDQMGYHWDTSDWAPNAALPNITEVPTHEILDSPSASVHSQHSNESNTHIGNEDVEPTERDRLMSNLTDEYPDSEFIDSEYVGDSEYADNEDMEGEGEMEYPDVPNFQEILAMQAELNYYDDEDLPQDYNRHRNHYLPNHDLDNSQNGNGSVNGEAGAAANNVPKNGEIAQIEDDDDSNVIQYGFPQAGKPHRFPQDDTDYDHSAISGLEDNMSVSIGGYDSESQISASEISNLCEIEDSEMNLSDYESGDDTLRSRINGHLHTQV</sequence>
<dbReference type="FunFam" id="2.60.40.60:FF:000064">
    <property type="entry name" value="FAT atypical cadherin 1"/>
    <property type="match status" value="1"/>
</dbReference>
<dbReference type="PANTHER" id="PTHR24025">
    <property type="entry name" value="DESMOGLEIN FAMILY MEMBER"/>
    <property type="match status" value="1"/>
</dbReference>
<dbReference type="PANTHER" id="PTHR24025:SF23">
    <property type="entry name" value="NEURAL-CADHERIN"/>
    <property type="match status" value="1"/>
</dbReference>
<keyword evidence="11" id="KW-0325">Glycoprotein</keyword>
<evidence type="ECO:0000256" key="4">
    <source>
        <dbReference type="ARBA" id="ARBA00022729"/>
    </source>
</evidence>
<dbReference type="InterPro" id="IPR020894">
    <property type="entry name" value="Cadherin_CS"/>
</dbReference>
<dbReference type="CDD" id="cd00054">
    <property type="entry name" value="EGF_CA"/>
    <property type="match status" value="5"/>
</dbReference>
<feature type="disulfide bond" evidence="13">
    <location>
        <begin position="4224"/>
        <end position="4233"/>
    </location>
</feature>
<dbReference type="PROSITE" id="PS50026">
    <property type="entry name" value="EGF_3"/>
    <property type="match status" value="5"/>
</dbReference>
<evidence type="ECO:0000256" key="5">
    <source>
        <dbReference type="ARBA" id="ARBA00022737"/>
    </source>
</evidence>
<proteinExistence type="predicted"/>
<dbReference type="FunFam" id="2.60.40.60:FF:000084">
    <property type="entry name" value="FAT atypical cadherin 3"/>
    <property type="match status" value="1"/>
</dbReference>
<accession>A0A8J1THB6</accession>
<dbReference type="GO" id="GO:0005886">
    <property type="term" value="C:plasma membrane"/>
    <property type="evidence" value="ECO:0007669"/>
    <property type="project" value="InterPro"/>
</dbReference>
<dbReference type="PRINTS" id="PR00205">
    <property type="entry name" value="CADHERIN"/>
</dbReference>
<dbReference type="SMART" id="SM00282">
    <property type="entry name" value="LamG"/>
    <property type="match status" value="1"/>
</dbReference>
<comment type="caution">
    <text evidence="13">Lacks conserved residue(s) required for the propagation of feature annotation.</text>
</comment>
<keyword evidence="7" id="KW-0130">Cell adhesion</keyword>
<dbReference type="FunFam" id="2.60.40.60:FF:000021">
    <property type="entry name" value="FAT atypical cadherin 1"/>
    <property type="match status" value="2"/>
</dbReference>
<dbReference type="FunFam" id="2.60.40.60:FF:000039">
    <property type="entry name" value="FAT atypical cadherin 3"/>
    <property type="match status" value="2"/>
</dbReference>
<dbReference type="FunFam" id="2.60.40.60:FF:000051">
    <property type="entry name" value="FAT atypical cadherin 1"/>
    <property type="match status" value="1"/>
</dbReference>
<evidence type="ECO:0000256" key="15">
    <source>
        <dbReference type="SAM" id="Phobius"/>
    </source>
</evidence>
<feature type="compositionally biased region" description="Low complexity" evidence="14">
    <location>
        <begin position="4619"/>
        <end position="4633"/>
    </location>
</feature>
<feature type="disulfide bond" evidence="13">
    <location>
        <begin position="4112"/>
        <end position="4121"/>
    </location>
</feature>
<dbReference type="InterPro" id="IPR001881">
    <property type="entry name" value="EGF-like_Ca-bd_dom"/>
</dbReference>
<reference evidence="16" key="1">
    <citation type="submission" date="2022-03" db="EMBL/GenBank/DDBJ databases">
        <authorList>
            <person name="Martin C."/>
        </authorList>
    </citation>
    <scope>NUCLEOTIDE SEQUENCE</scope>
</reference>
<evidence type="ECO:0000256" key="1">
    <source>
        <dbReference type="ARBA" id="ARBA00004479"/>
    </source>
</evidence>
<keyword evidence="6 12" id="KW-0106">Calcium</keyword>
<evidence type="ECO:0000256" key="2">
    <source>
        <dbReference type="ARBA" id="ARBA00022536"/>
    </source>
</evidence>
<dbReference type="PROSITE" id="PS01187">
    <property type="entry name" value="EGF_CA"/>
    <property type="match status" value="1"/>
</dbReference>
<feature type="disulfide bond" evidence="13">
    <location>
        <begin position="3870"/>
        <end position="3879"/>
    </location>
</feature>
<dbReference type="FunFam" id="2.60.40.60:FF:000066">
    <property type="entry name" value="FAT atypical cadherin 1"/>
    <property type="match status" value="1"/>
</dbReference>
<protein>
    <submittedName>
        <fullName evidence="16">Uncharacterized protein</fullName>
    </submittedName>
</protein>
<organism evidence="16 17">
    <name type="scientific">Owenia fusiformis</name>
    <name type="common">Polychaete worm</name>
    <dbReference type="NCBI Taxonomy" id="6347"/>
    <lineage>
        <taxon>Eukaryota</taxon>
        <taxon>Metazoa</taxon>
        <taxon>Spiralia</taxon>
        <taxon>Lophotrochozoa</taxon>
        <taxon>Annelida</taxon>
        <taxon>Polychaeta</taxon>
        <taxon>Sedentaria</taxon>
        <taxon>Canalipalpata</taxon>
        <taxon>Sabellida</taxon>
        <taxon>Oweniida</taxon>
        <taxon>Oweniidae</taxon>
        <taxon>Owenia</taxon>
    </lineage>
</organism>
<dbReference type="FunFam" id="2.60.40.60:FF:000065">
    <property type="entry name" value="FAT atypical cadherin 1"/>
    <property type="match status" value="1"/>
</dbReference>
<dbReference type="InterPro" id="IPR002126">
    <property type="entry name" value="Cadherin-like_dom"/>
</dbReference>
<dbReference type="GO" id="GO:0009653">
    <property type="term" value="P:anatomical structure morphogenesis"/>
    <property type="evidence" value="ECO:0007669"/>
    <property type="project" value="UniProtKB-ARBA"/>
</dbReference>
<dbReference type="InterPro" id="IPR015919">
    <property type="entry name" value="Cadherin-like_sf"/>
</dbReference>
<evidence type="ECO:0000256" key="9">
    <source>
        <dbReference type="ARBA" id="ARBA00023136"/>
    </source>
</evidence>
<feature type="disulfide bond" evidence="13">
    <location>
        <begin position="4150"/>
        <end position="4159"/>
    </location>
</feature>
<dbReference type="InterPro" id="IPR050971">
    <property type="entry name" value="Cadherin-domain_protein"/>
</dbReference>
<dbReference type="FunFam" id="2.60.40.60:FF:000037">
    <property type="entry name" value="FAT atypical cadherin 1"/>
    <property type="match status" value="1"/>
</dbReference>
<feature type="transmembrane region" description="Helical" evidence="15">
    <location>
        <begin position="4254"/>
        <end position="4275"/>
    </location>
</feature>